<keyword evidence="6 9" id="KW-0143">Chaperone</keyword>
<dbReference type="SUPFAM" id="SSF102735">
    <property type="entry name" value="Trigger factor ribosome-binding domain"/>
    <property type="match status" value="1"/>
</dbReference>
<evidence type="ECO:0000256" key="7">
    <source>
        <dbReference type="ARBA" id="ARBA00023235"/>
    </source>
</evidence>
<dbReference type="Pfam" id="PF05697">
    <property type="entry name" value="Trigger_N"/>
    <property type="match status" value="1"/>
</dbReference>
<evidence type="ECO:0000256" key="1">
    <source>
        <dbReference type="ARBA" id="ARBA00000971"/>
    </source>
</evidence>
<dbReference type="PIRSF" id="PIRSF003095">
    <property type="entry name" value="Trigger_factor"/>
    <property type="match status" value="1"/>
</dbReference>
<evidence type="ECO:0000256" key="6">
    <source>
        <dbReference type="ARBA" id="ARBA00023186"/>
    </source>
</evidence>
<evidence type="ECO:0000259" key="10">
    <source>
        <dbReference type="Pfam" id="PF05697"/>
    </source>
</evidence>
<dbReference type="GO" id="GO:0051083">
    <property type="term" value="P:'de novo' cotranslational protein folding"/>
    <property type="evidence" value="ECO:0007669"/>
    <property type="project" value="TreeGrafter"/>
</dbReference>
<dbReference type="InterPro" id="IPR027304">
    <property type="entry name" value="Trigger_fact/SurA_dom_sf"/>
</dbReference>
<dbReference type="HAMAP" id="MF_00303">
    <property type="entry name" value="Trigger_factor_Tig"/>
    <property type="match status" value="1"/>
</dbReference>
<dbReference type="SUPFAM" id="SSF54534">
    <property type="entry name" value="FKBP-like"/>
    <property type="match status" value="1"/>
</dbReference>
<accession>A0A941W3B8</accession>
<dbReference type="GO" id="GO:0051301">
    <property type="term" value="P:cell division"/>
    <property type="evidence" value="ECO:0007669"/>
    <property type="project" value="UniProtKB-KW"/>
</dbReference>
<reference evidence="12" key="1">
    <citation type="journal article" date="2021" name="ISME J.">
        <title>Fine-scale metabolic discontinuity in a stratified prokaryote microbiome of a Red Sea deep halocline.</title>
        <authorList>
            <person name="Michoud G."/>
            <person name="Ngugi D.K."/>
            <person name="Barozzi A."/>
            <person name="Merlino G."/>
            <person name="Calleja M.L."/>
            <person name="Delgado-Huertas A."/>
            <person name="Moran X.A.G."/>
            <person name="Daffonchio D."/>
        </authorList>
    </citation>
    <scope>NUCLEOTIDE SEQUENCE</scope>
    <source>
        <strain evidence="12">SuakinDeep_MAG55_1</strain>
    </source>
</reference>
<dbReference type="AlphaFoldDB" id="A0A941W3B8"/>
<dbReference type="EMBL" id="JAANXD010000071">
    <property type="protein sequence ID" value="MBS1258612.1"/>
    <property type="molecule type" value="Genomic_DNA"/>
</dbReference>
<dbReference type="InterPro" id="IPR005215">
    <property type="entry name" value="Trig_fac"/>
</dbReference>
<dbReference type="Gene3D" id="3.30.70.1050">
    <property type="entry name" value="Trigger factor ribosome-binding domain"/>
    <property type="match status" value="1"/>
</dbReference>
<evidence type="ECO:0000259" key="11">
    <source>
        <dbReference type="Pfam" id="PF05698"/>
    </source>
</evidence>
<evidence type="ECO:0000256" key="3">
    <source>
        <dbReference type="ARBA" id="ARBA00013194"/>
    </source>
</evidence>
<dbReference type="GO" id="GO:0003755">
    <property type="term" value="F:peptidyl-prolyl cis-trans isomerase activity"/>
    <property type="evidence" value="ECO:0007669"/>
    <property type="project" value="UniProtKB-UniRule"/>
</dbReference>
<dbReference type="InterPro" id="IPR046357">
    <property type="entry name" value="PPIase_dom_sf"/>
</dbReference>
<evidence type="ECO:0000256" key="8">
    <source>
        <dbReference type="ARBA" id="ARBA00029986"/>
    </source>
</evidence>
<dbReference type="GO" id="GO:0043022">
    <property type="term" value="F:ribosome binding"/>
    <property type="evidence" value="ECO:0007669"/>
    <property type="project" value="TreeGrafter"/>
</dbReference>
<evidence type="ECO:0000256" key="5">
    <source>
        <dbReference type="ARBA" id="ARBA00023110"/>
    </source>
</evidence>
<comment type="similarity">
    <text evidence="2 9">Belongs to the FKBP-type PPIase family. Tig subfamily.</text>
</comment>
<dbReference type="Pfam" id="PF05698">
    <property type="entry name" value="Trigger_C"/>
    <property type="match status" value="1"/>
</dbReference>
<comment type="catalytic activity">
    <reaction evidence="1 9">
        <text>[protein]-peptidylproline (omega=180) = [protein]-peptidylproline (omega=0)</text>
        <dbReference type="Rhea" id="RHEA:16237"/>
        <dbReference type="Rhea" id="RHEA-COMP:10747"/>
        <dbReference type="Rhea" id="RHEA-COMP:10748"/>
        <dbReference type="ChEBI" id="CHEBI:83833"/>
        <dbReference type="ChEBI" id="CHEBI:83834"/>
        <dbReference type="EC" id="5.2.1.8"/>
    </reaction>
</comment>
<organism evidence="12 13">
    <name type="scientific">Candidatus Scalindua arabica</name>
    <dbReference type="NCBI Taxonomy" id="1127984"/>
    <lineage>
        <taxon>Bacteria</taxon>
        <taxon>Pseudomonadati</taxon>
        <taxon>Planctomycetota</taxon>
        <taxon>Candidatus Brocadiia</taxon>
        <taxon>Candidatus Brocadiales</taxon>
        <taxon>Candidatus Scalinduaceae</taxon>
        <taxon>Candidatus Scalindua</taxon>
    </lineage>
</organism>
<keyword evidence="9" id="KW-0963">Cytoplasm</keyword>
<dbReference type="InterPro" id="IPR036611">
    <property type="entry name" value="Trigger_fac_ribosome-bd_sf"/>
</dbReference>
<dbReference type="GO" id="GO:0005737">
    <property type="term" value="C:cytoplasm"/>
    <property type="evidence" value="ECO:0007669"/>
    <property type="project" value="UniProtKB-SubCell"/>
</dbReference>
<proteinExistence type="inferred from homology"/>
<comment type="subcellular location">
    <subcellularLocation>
        <location evidence="9">Cytoplasm</location>
    </subcellularLocation>
    <text evidence="9">About half TF is bound to the ribosome near the polypeptide exit tunnel while the other half is free in the cytoplasm.</text>
</comment>
<dbReference type="EC" id="5.2.1.8" evidence="3 9"/>
<keyword evidence="9" id="KW-0131">Cell cycle</keyword>
<gene>
    <name evidence="9" type="primary">tig</name>
    <name evidence="12" type="ORF">MAG551_01671</name>
</gene>
<keyword evidence="9" id="KW-0132">Cell division</keyword>
<dbReference type="Proteomes" id="UP000722750">
    <property type="component" value="Unassembled WGS sequence"/>
</dbReference>
<dbReference type="InterPro" id="IPR008881">
    <property type="entry name" value="Trigger_fac_ribosome-bd_bac"/>
</dbReference>
<dbReference type="GO" id="GO:0015031">
    <property type="term" value="P:protein transport"/>
    <property type="evidence" value="ECO:0007669"/>
    <property type="project" value="UniProtKB-UniRule"/>
</dbReference>
<evidence type="ECO:0000313" key="12">
    <source>
        <dbReference type="EMBL" id="MBS1258612.1"/>
    </source>
</evidence>
<evidence type="ECO:0000313" key="13">
    <source>
        <dbReference type="Proteomes" id="UP000722750"/>
    </source>
</evidence>
<protein>
    <recommendedName>
        <fullName evidence="4 9">Trigger factor</fullName>
        <shortName evidence="9">TF</shortName>
        <ecNumber evidence="3 9">5.2.1.8</ecNumber>
    </recommendedName>
    <alternativeName>
        <fullName evidence="8 9">PPIase</fullName>
    </alternativeName>
</protein>
<keyword evidence="5 9" id="KW-0697">Rotamase</keyword>
<feature type="domain" description="Trigger factor C-terminal" evidence="11">
    <location>
        <begin position="263"/>
        <end position="419"/>
    </location>
</feature>
<sequence length="436" mass="49664">MNIEIEEVGPCKKSLKIEIPKERIEDEWQKQLNEVSRMAKLPGFRKGKAPRKLLEKKFSDRIIDDVKRAVVSESYQQALEGNKLSPIGEPDVGDIDLELGKPLKFEITLEVLPTFELGEYKGMKLKRKPVSVTDEDIENALKAVSNQKTQLTIVNKGKVKDGDYIICDCEVGINDEIIWNDEELEVMVSGSSVANINVPDLKTNLVGAKSGDKLNMDVELGDNFPVEQHRNKSARMEISIKEIKRPASPEINDELAKQVGYDTLGELREFLSKRLEVEKKNQVESEVHEQIYSKLIEMADFDLPEDMIAHQSNERLRRYQMELINKGTPVDEVEKNIDDLKNASEESVVKDFKMSMVIDRIAEKEKIFVTENDVNQRISGMAGMYGIEPAAMKKQLERINGMSNLRHQLKEHKTLNLLIKEATIEEVKGETKEEVK</sequence>
<dbReference type="Gene3D" id="3.10.50.40">
    <property type="match status" value="1"/>
</dbReference>
<evidence type="ECO:0000256" key="2">
    <source>
        <dbReference type="ARBA" id="ARBA00005464"/>
    </source>
</evidence>
<dbReference type="PANTHER" id="PTHR30560:SF3">
    <property type="entry name" value="TRIGGER FACTOR-LIKE PROTEIN TIG, CHLOROPLASTIC"/>
    <property type="match status" value="1"/>
</dbReference>
<dbReference type="GO" id="GO:0043335">
    <property type="term" value="P:protein unfolding"/>
    <property type="evidence" value="ECO:0007669"/>
    <property type="project" value="TreeGrafter"/>
</dbReference>
<comment type="caution">
    <text evidence="12">The sequence shown here is derived from an EMBL/GenBank/DDBJ whole genome shotgun (WGS) entry which is preliminary data.</text>
</comment>
<dbReference type="InterPro" id="IPR037041">
    <property type="entry name" value="Trigger_fac_C_sf"/>
</dbReference>
<evidence type="ECO:0000256" key="9">
    <source>
        <dbReference type="HAMAP-Rule" id="MF_00303"/>
    </source>
</evidence>
<dbReference type="Gene3D" id="1.10.3120.10">
    <property type="entry name" value="Trigger factor, C-terminal domain"/>
    <property type="match status" value="1"/>
</dbReference>
<feature type="domain" description="Trigger factor ribosome-binding bacterial" evidence="10">
    <location>
        <begin position="1"/>
        <end position="143"/>
    </location>
</feature>
<name>A0A941W3B8_9BACT</name>
<dbReference type="NCBIfam" id="TIGR00115">
    <property type="entry name" value="tig"/>
    <property type="match status" value="1"/>
</dbReference>
<comment type="domain">
    <text evidence="9">Consists of 3 domains; the N-terminus binds the ribosome, the middle domain has PPIase activity, while the C-terminus has intrinsic chaperone activity on its own.</text>
</comment>
<evidence type="ECO:0000256" key="4">
    <source>
        <dbReference type="ARBA" id="ARBA00016902"/>
    </source>
</evidence>
<dbReference type="PANTHER" id="PTHR30560">
    <property type="entry name" value="TRIGGER FACTOR CHAPERONE AND PEPTIDYL-PROLYL CIS/TRANS ISOMERASE"/>
    <property type="match status" value="1"/>
</dbReference>
<dbReference type="SUPFAM" id="SSF109998">
    <property type="entry name" value="Triger factor/SurA peptide-binding domain-like"/>
    <property type="match status" value="1"/>
</dbReference>
<dbReference type="InterPro" id="IPR008880">
    <property type="entry name" value="Trigger_fac_C"/>
</dbReference>
<comment type="function">
    <text evidence="9">Involved in protein export. Acts as a chaperone by maintaining the newly synthesized protein in an open conformation. Functions as a peptidyl-prolyl cis-trans isomerase.</text>
</comment>
<dbReference type="GO" id="GO:0044183">
    <property type="term" value="F:protein folding chaperone"/>
    <property type="evidence" value="ECO:0007669"/>
    <property type="project" value="TreeGrafter"/>
</dbReference>
<keyword evidence="7 9" id="KW-0413">Isomerase</keyword>